<sequence>MLSPIFFAKLPSSALSNLSFA</sequence>
<proteinExistence type="predicted"/>
<dbReference type="EMBL" id="GGEC01014715">
    <property type="protein sequence ID" value="MBW95198.1"/>
    <property type="molecule type" value="Transcribed_RNA"/>
</dbReference>
<protein>
    <submittedName>
        <fullName evidence="1">Uncharacterized protein</fullName>
    </submittedName>
</protein>
<reference evidence="1" key="1">
    <citation type="submission" date="2018-02" db="EMBL/GenBank/DDBJ databases">
        <title>Rhizophora mucronata_Transcriptome.</title>
        <authorList>
            <person name="Meera S.P."/>
            <person name="Sreeshan A."/>
            <person name="Augustine A."/>
        </authorList>
    </citation>
    <scope>NUCLEOTIDE SEQUENCE</scope>
    <source>
        <tissue evidence="1">Leaf</tissue>
    </source>
</reference>
<evidence type="ECO:0000313" key="1">
    <source>
        <dbReference type="EMBL" id="MBW95198.1"/>
    </source>
</evidence>
<accession>A0A2P2JP03</accession>
<dbReference type="AlphaFoldDB" id="A0A2P2JP03"/>
<organism evidence="1">
    <name type="scientific">Rhizophora mucronata</name>
    <name type="common">Asiatic mangrove</name>
    <dbReference type="NCBI Taxonomy" id="61149"/>
    <lineage>
        <taxon>Eukaryota</taxon>
        <taxon>Viridiplantae</taxon>
        <taxon>Streptophyta</taxon>
        <taxon>Embryophyta</taxon>
        <taxon>Tracheophyta</taxon>
        <taxon>Spermatophyta</taxon>
        <taxon>Magnoliopsida</taxon>
        <taxon>eudicotyledons</taxon>
        <taxon>Gunneridae</taxon>
        <taxon>Pentapetalae</taxon>
        <taxon>rosids</taxon>
        <taxon>fabids</taxon>
        <taxon>Malpighiales</taxon>
        <taxon>Rhizophoraceae</taxon>
        <taxon>Rhizophora</taxon>
    </lineage>
</organism>
<name>A0A2P2JP03_RHIMU</name>